<dbReference type="EMBL" id="RWJN01000509">
    <property type="protein sequence ID" value="TCD61066.1"/>
    <property type="molecule type" value="Genomic_DNA"/>
</dbReference>
<organism evidence="1 2">
    <name type="scientific">Steccherinum ochraceum</name>
    <dbReference type="NCBI Taxonomy" id="92696"/>
    <lineage>
        <taxon>Eukaryota</taxon>
        <taxon>Fungi</taxon>
        <taxon>Dikarya</taxon>
        <taxon>Basidiomycota</taxon>
        <taxon>Agaricomycotina</taxon>
        <taxon>Agaricomycetes</taxon>
        <taxon>Polyporales</taxon>
        <taxon>Steccherinaceae</taxon>
        <taxon>Steccherinum</taxon>
    </lineage>
</organism>
<evidence type="ECO:0000313" key="2">
    <source>
        <dbReference type="Proteomes" id="UP000292702"/>
    </source>
</evidence>
<proteinExistence type="predicted"/>
<accession>A0A4R0R4E1</accession>
<gene>
    <name evidence="1" type="ORF">EIP91_009070</name>
</gene>
<name>A0A4R0R4E1_9APHY</name>
<dbReference type="AlphaFoldDB" id="A0A4R0R4E1"/>
<dbReference type="Proteomes" id="UP000292702">
    <property type="component" value="Unassembled WGS sequence"/>
</dbReference>
<sequence>MGQFWQYHNLDKKAVKFGGDQLDGCGDLEPLLYRLIKTNQKRSRPKSHLQEKSRDDLDLDGTRRSRFLAELPTELLFAFFDALKDDFVAVFCLSLANLRLYERRISDVNNWTGDRLVCLGDYYGYLEYVPGGAFTTAEKQLLEPEWSIFTLTENMDHSFANSATGLCVLDSERFGEEQPKYLDDLPPGEEKYFRDPKDALADGKKWKDVSKEVVKEIMALWV</sequence>
<protein>
    <submittedName>
        <fullName evidence="1">Uncharacterized protein</fullName>
    </submittedName>
</protein>
<evidence type="ECO:0000313" key="1">
    <source>
        <dbReference type="EMBL" id="TCD61066.1"/>
    </source>
</evidence>
<keyword evidence="2" id="KW-1185">Reference proteome</keyword>
<reference evidence="1 2" key="1">
    <citation type="submission" date="2018-11" db="EMBL/GenBank/DDBJ databases">
        <title>Genome assembly of Steccherinum ochraceum LE-BIN_3174, the white-rot fungus of the Steccherinaceae family (The Residual Polyporoid clade, Polyporales, Basidiomycota).</title>
        <authorList>
            <person name="Fedorova T.V."/>
            <person name="Glazunova O.A."/>
            <person name="Landesman E.O."/>
            <person name="Moiseenko K.V."/>
            <person name="Psurtseva N.V."/>
            <person name="Savinova O.S."/>
            <person name="Shakhova N.V."/>
            <person name="Tyazhelova T.V."/>
            <person name="Vasina D.V."/>
        </authorList>
    </citation>
    <scope>NUCLEOTIDE SEQUENCE [LARGE SCALE GENOMIC DNA]</scope>
    <source>
        <strain evidence="1 2">LE-BIN_3174</strain>
    </source>
</reference>
<comment type="caution">
    <text evidence="1">The sequence shown here is derived from an EMBL/GenBank/DDBJ whole genome shotgun (WGS) entry which is preliminary data.</text>
</comment>